<dbReference type="InterPro" id="IPR027417">
    <property type="entry name" value="P-loop_NTPase"/>
</dbReference>
<dbReference type="Pfam" id="PF03976">
    <property type="entry name" value="PPK2"/>
    <property type="match status" value="1"/>
</dbReference>
<dbReference type="EC" id="2.7.4.-" evidence="4"/>
<proteinExistence type="inferred from homology"/>
<evidence type="ECO:0000313" key="6">
    <source>
        <dbReference type="EMBL" id="PJJ55150.1"/>
    </source>
</evidence>
<accession>A0A2M9BB27</accession>
<dbReference type="OrthoDB" id="9775224at2"/>
<dbReference type="GO" id="GO:0008976">
    <property type="term" value="F:polyphosphate kinase activity"/>
    <property type="evidence" value="ECO:0007669"/>
    <property type="project" value="UniProtKB-UniRule"/>
</dbReference>
<dbReference type="Proteomes" id="UP000230161">
    <property type="component" value="Unassembled WGS sequence"/>
</dbReference>
<evidence type="ECO:0000256" key="1">
    <source>
        <dbReference type="ARBA" id="ARBA00009924"/>
    </source>
</evidence>
<dbReference type="GO" id="GO:0006793">
    <property type="term" value="P:phosphorus metabolic process"/>
    <property type="evidence" value="ECO:0007669"/>
    <property type="project" value="InterPro"/>
</dbReference>
<name>A0A2M9BB27_9MICO</name>
<protein>
    <recommendedName>
        <fullName evidence="4">ADP/GDP-polyphosphate phosphotransferase</fullName>
        <ecNumber evidence="4">2.7.4.-</ecNumber>
    </recommendedName>
    <alternativeName>
        <fullName evidence="4">Polyphosphate kinase PPK2</fullName>
    </alternativeName>
</protein>
<gene>
    <name evidence="6" type="ORF">CLV54_3490</name>
</gene>
<dbReference type="EMBL" id="PGFB01000008">
    <property type="protein sequence ID" value="PJJ55150.1"/>
    <property type="molecule type" value="Genomic_DNA"/>
</dbReference>
<organism evidence="6 7">
    <name type="scientific">Compostimonas suwonensis</name>
    <dbReference type="NCBI Taxonomy" id="1048394"/>
    <lineage>
        <taxon>Bacteria</taxon>
        <taxon>Bacillati</taxon>
        <taxon>Actinomycetota</taxon>
        <taxon>Actinomycetes</taxon>
        <taxon>Micrococcales</taxon>
        <taxon>Microbacteriaceae</taxon>
        <taxon>Compostimonas</taxon>
    </lineage>
</organism>
<reference evidence="6 7" key="1">
    <citation type="submission" date="2017-11" db="EMBL/GenBank/DDBJ databases">
        <title>Genomic Encyclopedia of Archaeal and Bacterial Type Strains, Phase II (KMG-II): From Individual Species to Whole Genera.</title>
        <authorList>
            <person name="Goeker M."/>
        </authorList>
    </citation>
    <scope>NUCLEOTIDE SEQUENCE [LARGE SCALE GENOMIC DNA]</scope>
    <source>
        <strain evidence="6 7">DSM 25625</strain>
    </source>
</reference>
<evidence type="ECO:0000259" key="5">
    <source>
        <dbReference type="Pfam" id="PF03976"/>
    </source>
</evidence>
<dbReference type="Gene3D" id="3.40.50.300">
    <property type="entry name" value="P-loop containing nucleotide triphosphate hydrolases"/>
    <property type="match status" value="1"/>
</dbReference>
<keyword evidence="3 4" id="KW-0418">Kinase</keyword>
<sequence length="311" mass="35587">MTELVTHHLPAPDLDDVLGYTVIDVDDDDPVLVGRDGKPVDTWREGYPYDERMDREEYELNKRLLQIELLKLQNWIKASNRRLVVVFEGRDAAGKGGTIKRFTEHLNPRGARVVALEKPTPREASQWYFQRYVQHLPASGEIVLFDRSWYNRAGVERVMGFCSGQQYEEFVRQAPQFENMLVGDGIDLVKFWFSVSSDEQRTRFAIRQVDPVRQWKLSPMDIASLDKWDDYTKAKEAMFAATDTEIAPWTVVKSNDKKRARLEAMKHVLHLFDYDNKDVAIVGRPDAKIVGSAAHVYERGENAGGTAAPAV</sequence>
<keyword evidence="2 4" id="KW-0808">Transferase</keyword>
<dbReference type="NCBIfam" id="TIGR03707">
    <property type="entry name" value="PPK2_P_aer"/>
    <property type="match status" value="1"/>
</dbReference>
<comment type="subunit">
    <text evidence="4">Homotetramer.</text>
</comment>
<comment type="similarity">
    <text evidence="1 4">Belongs to the polyphosphate kinase 2 (PPK2) family. Class I subfamily.</text>
</comment>
<evidence type="ECO:0000313" key="7">
    <source>
        <dbReference type="Proteomes" id="UP000230161"/>
    </source>
</evidence>
<keyword evidence="7" id="KW-1185">Reference proteome</keyword>
<dbReference type="AlphaFoldDB" id="A0A2M9BB27"/>
<evidence type="ECO:0000256" key="2">
    <source>
        <dbReference type="ARBA" id="ARBA00022679"/>
    </source>
</evidence>
<dbReference type="PANTHER" id="PTHR34383">
    <property type="entry name" value="POLYPHOSPHATE:AMP PHOSPHOTRANSFERASE-RELATED"/>
    <property type="match status" value="1"/>
</dbReference>
<feature type="domain" description="Polyphosphate kinase-2-related" evidence="5">
    <location>
        <begin position="53"/>
        <end position="278"/>
    </location>
</feature>
<dbReference type="InterPro" id="IPR022488">
    <property type="entry name" value="PPK2-related"/>
</dbReference>
<dbReference type="SUPFAM" id="SSF52540">
    <property type="entry name" value="P-loop containing nucleoside triphosphate hydrolases"/>
    <property type="match status" value="1"/>
</dbReference>
<dbReference type="RefSeq" id="WP_100346240.1">
    <property type="nucleotide sequence ID" value="NZ_PGFB01000008.1"/>
</dbReference>
<dbReference type="PANTHER" id="PTHR34383:SF1">
    <property type="entry name" value="ADP-POLYPHOSPHATE PHOSPHOTRANSFERASE"/>
    <property type="match status" value="1"/>
</dbReference>
<dbReference type="InterPro" id="IPR022486">
    <property type="entry name" value="PPK2_PA0141"/>
</dbReference>
<evidence type="ECO:0000256" key="3">
    <source>
        <dbReference type="ARBA" id="ARBA00022777"/>
    </source>
</evidence>
<evidence type="ECO:0000256" key="4">
    <source>
        <dbReference type="RuleBase" id="RU369062"/>
    </source>
</evidence>
<comment type="function">
    <text evidence="4">Uses inorganic polyphosphate (polyP) as a donor to convert GDP to GTP or ADP to ATP.</text>
</comment>
<comment type="caution">
    <text evidence="6">The sequence shown here is derived from an EMBL/GenBank/DDBJ whole genome shotgun (WGS) entry which is preliminary data.</text>
</comment>